<evidence type="ECO:0000313" key="3">
    <source>
        <dbReference type="Proteomes" id="UP001375240"/>
    </source>
</evidence>
<evidence type="ECO:0008006" key="4">
    <source>
        <dbReference type="Google" id="ProtNLM"/>
    </source>
</evidence>
<proteinExistence type="predicted"/>
<feature type="region of interest" description="Disordered" evidence="1">
    <location>
        <begin position="180"/>
        <end position="213"/>
    </location>
</feature>
<comment type="caution">
    <text evidence="2">The sequence shown here is derived from an EMBL/GenBank/DDBJ whole genome shotgun (WGS) entry which is preliminary data.</text>
</comment>
<dbReference type="EMBL" id="JAVHNQ010000002">
    <property type="protein sequence ID" value="KAK6355459.1"/>
    <property type="molecule type" value="Genomic_DNA"/>
</dbReference>
<sequence length="239" mass="26543">MPISHILEVAPGFLLPQIVREDLRSSALMDQTGRKPFGVRNLNHVGKFAYNYAVARCLAATWPGFPNLEQLQAILTADNEIVHLSRRFGLDKSLTFDKSATDDYDPLVEVFYAWMGAVSTEQELEAVQEFVNTLIGTNMNEIMSGAAFVAQKEHTGFEHGREQTVVHTKMDAPMETEVLAESQNVGEGHGKSRKRKARPSLGESTDTAVAVTPSKTVTTIPKRRRLNASTSFLYSMKAW</sequence>
<dbReference type="AlphaFoldDB" id="A0AAV9V7Q2"/>
<gene>
    <name evidence="2" type="ORF">TWF696_004556</name>
</gene>
<organism evidence="2 3">
    <name type="scientific">Orbilia brochopaga</name>
    <dbReference type="NCBI Taxonomy" id="3140254"/>
    <lineage>
        <taxon>Eukaryota</taxon>
        <taxon>Fungi</taxon>
        <taxon>Dikarya</taxon>
        <taxon>Ascomycota</taxon>
        <taxon>Pezizomycotina</taxon>
        <taxon>Orbiliomycetes</taxon>
        <taxon>Orbiliales</taxon>
        <taxon>Orbiliaceae</taxon>
        <taxon>Orbilia</taxon>
    </lineage>
</organism>
<dbReference type="InterPro" id="IPR036389">
    <property type="entry name" value="RNase_III_sf"/>
</dbReference>
<dbReference type="Gene3D" id="1.10.1520.10">
    <property type="entry name" value="Ribonuclease III domain"/>
    <property type="match status" value="1"/>
</dbReference>
<reference evidence="2 3" key="1">
    <citation type="submission" date="2019-10" db="EMBL/GenBank/DDBJ databases">
        <authorList>
            <person name="Palmer J.M."/>
        </authorList>
    </citation>
    <scope>NUCLEOTIDE SEQUENCE [LARGE SCALE GENOMIC DNA]</scope>
    <source>
        <strain evidence="2 3">TWF696</strain>
    </source>
</reference>
<dbReference type="Proteomes" id="UP001375240">
    <property type="component" value="Unassembled WGS sequence"/>
</dbReference>
<dbReference type="GO" id="GO:0004525">
    <property type="term" value="F:ribonuclease III activity"/>
    <property type="evidence" value="ECO:0007669"/>
    <property type="project" value="InterPro"/>
</dbReference>
<evidence type="ECO:0000313" key="2">
    <source>
        <dbReference type="EMBL" id="KAK6355459.1"/>
    </source>
</evidence>
<feature type="compositionally biased region" description="Polar residues" evidence="1">
    <location>
        <begin position="202"/>
        <end position="213"/>
    </location>
</feature>
<name>A0AAV9V7Q2_9PEZI</name>
<dbReference type="SUPFAM" id="SSF69065">
    <property type="entry name" value="RNase III domain-like"/>
    <property type="match status" value="1"/>
</dbReference>
<evidence type="ECO:0000256" key="1">
    <source>
        <dbReference type="SAM" id="MobiDB-lite"/>
    </source>
</evidence>
<dbReference type="GO" id="GO:0006396">
    <property type="term" value="P:RNA processing"/>
    <property type="evidence" value="ECO:0007669"/>
    <property type="project" value="InterPro"/>
</dbReference>
<accession>A0AAV9V7Q2</accession>
<keyword evidence="3" id="KW-1185">Reference proteome</keyword>
<protein>
    <recommendedName>
        <fullName evidence="4">RNase III domain-containing protein</fullName>
    </recommendedName>
</protein>